<organism evidence="4">
    <name type="scientific">Sesamum radiatum</name>
    <name type="common">Black benniseed</name>
    <dbReference type="NCBI Taxonomy" id="300843"/>
    <lineage>
        <taxon>Eukaryota</taxon>
        <taxon>Viridiplantae</taxon>
        <taxon>Streptophyta</taxon>
        <taxon>Embryophyta</taxon>
        <taxon>Tracheophyta</taxon>
        <taxon>Spermatophyta</taxon>
        <taxon>Magnoliopsida</taxon>
        <taxon>eudicotyledons</taxon>
        <taxon>Gunneridae</taxon>
        <taxon>Pentapetalae</taxon>
        <taxon>asterids</taxon>
        <taxon>lamiids</taxon>
        <taxon>Lamiales</taxon>
        <taxon>Pedaliaceae</taxon>
        <taxon>Sesamum</taxon>
    </lineage>
</organism>
<dbReference type="EMBL" id="JACGWJ010000003">
    <property type="protein sequence ID" value="KAL0431495.1"/>
    <property type="molecule type" value="Genomic_DNA"/>
</dbReference>
<dbReference type="InterPro" id="IPR054722">
    <property type="entry name" value="PolX-like_BBD"/>
</dbReference>
<dbReference type="PANTHER" id="PTHR37610:SF40">
    <property type="entry name" value="OS01G0909600 PROTEIN"/>
    <property type="match status" value="1"/>
</dbReference>
<proteinExistence type="predicted"/>
<name>A0AAW2VRS4_SESRA</name>
<feature type="domain" description="Retrotransposon Copia-like N-terminal" evidence="2">
    <location>
        <begin position="21"/>
        <end position="68"/>
    </location>
</feature>
<evidence type="ECO:0000259" key="3">
    <source>
        <dbReference type="Pfam" id="PF22936"/>
    </source>
</evidence>
<dbReference type="Pfam" id="PF22936">
    <property type="entry name" value="Pol_BBD"/>
    <property type="match status" value="1"/>
</dbReference>
<feature type="domain" description="Reverse transcriptase Ty1/copia-type" evidence="1">
    <location>
        <begin position="447"/>
        <end position="494"/>
    </location>
</feature>
<gene>
    <name evidence="4" type="ORF">Sradi_0775500</name>
</gene>
<reference evidence="4" key="1">
    <citation type="submission" date="2020-06" db="EMBL/GenBank/DDBJ databases">
        <authorList>
            <person name="Li T."/>
            <person name="Hu X."/>
            <person name="Zhang T."/>
            <person name="Song X."/>
            <person name="Zhang H."/>
            <person name="Dai N."/>
            <person name="Sheng W."/>
            <person name="Hou X."/>
            <person name="Wei L."/>
        </authorList>
    </citation>
    <scope>NUCLEOTIDE SEQUENCE</scope>
    <source>
        <strain evidence="4">G02</strain>
        <tissue evidence="4">Leaf</tissue>
    </source>
</reference>
<evidence type="ECO:0000313" key="4">
    <source>
        <dbReference type="EMBL" id="KAL0431495.1"/>
    </source>
</evidence>
<evidence type="ECO:0000259" key="1">
    <source>
        <dbReference type="Pfam" id="PF07727"/>
    </source>
</evidence>
<protein>
    <submittedName>
        <fullName evidence="4">Retrovirus-related Pol polyprotein from transposon RE2</fullName>
    </submittedName>
</protein>
<reference evidence="4" key="2">
    <citation type="journal article" date="2024" name="Plant">
        <title>Genomic evolution and insights into agronomic trait innovations of Sesamum species.</title>
        <authorList>
            <person name="Miao H."/>
            <person name="Wang L."/>
            <person name="Qu L."/>
            <person name="Liu H."/>
            <person name="Sun Y."/>
            <person name="Le M."/>
            <person name="Wang Q."/>
            <person name="Wei S."/>
            <person name="Zheng Y."/>
            <person name="Lin W."/>
            <person name="Duan Y."/>
            <person name="Cao H."/>
            <person name="Xiong S."/>
            <person name="Wang X."/>
            <person name="Wei L."/>
            <person name="Li C."/>
            <person name="Ma Q."/>
            <person name="Ju M."/>
            <person name="Zhao R."/>
            <person name="Li G."/>
            <person name="Mu C."/>
            <person name="Tian Q."/>
            <person name="Mei H."/>
            <person name="Zhang T."/>
            <person name="Gao T."/>
            <person name="Zhang H."/>
        </authorList>
    </citation>
    <scope>NUCLEOTIDE SEQUENCE</scope>
    <source>
        <strain evidence="4">G02</strain>
    </source>
</reference>
<comment type="caution">
    <text evidence="4">The sequence shown here is derived from an EMBL/GenBank/DDBJ whole genome shotgun (WGS) entry which is preliminary data.</text>
</comment>
<dbReference type="Pfam" id="PF14244">
    <property type="entry name" value="Retrotran_gag_3"/>
    <property type="match status" value="1"/>
</dbReference>
<accession>A0AAW2VRS4</accession>
<dbReference type="InterPro" id="IPR029472">
    <property type="entry name" value="Copia-like_N"/>
</dbReference>
<dbReference type="PANTHER" id="PTHR37610">
    <property type="entry name" value="CCHC-TYPE DOMAIN-CONTAINING PROTEIN"/>
    <property type="match status" value="1"/>
</dbReference>
<dbReference type="AlphaFoldDB" id="A0AAW2VRS4"/>
<sequence>MAAAERQGVERPVFPEILQLHGSDHPGMILISTPLTSTNYLTWSCSIKRALRAKTKLGFIDGSYMKPSTTDDNYEQWMKVDSMVTTWILNSISRDIVQAYTYAKSSRSLWLDLEQRYGGCNGQLLYQLQRSITSLSQGNLNLADYYTKLKMLWDELIELKNGKCTCNGCTCGARQAVAEFALFTQLLQFLMGLSDDLTIDFRGAARKKSFEDKRNHYCDYCEKTGHTRDTCFKIHGTPDWYKELTEQRRKQPTVRGFMADSTEKKIVGSQSEFSDQNLLQGLMKLLKGSIQQEEQVNFAQSDDFAGKQYAFVSHEQYVIDFWIVDTGATNHMCANPQLLHDITPLSHPIFIHLPDGSKQQVQGSRSALAIGKLVGNLYVIDRTSFSSDVISMYMQQNCFHTVTSDSVLWHNRLGHPSLNEPRTYSQACKDPNWLEAMSHELDALERNDTWELTDLPSDKKAIGSKWVFKLKLNPDGSVERYKARLVAKGYNQVEG</sequence>
<feature type="domain" description="Retrovirus-related Pol polyprotein from transposon TNT 1-94-like beta-barrel" evidence="3">
    <location>
        <begin position="322"/>
        <end position="364"/>
    </location>
</feature>
<dbReference type="Pfam" id="PF07727">
    <property type="entry name" value="RVT_2"/>
    <property type="match status" value="1"/>
</dbReference>
<dbReference type="InterPro" id="IPR013103">
    <property type="entry name" value="RVT_2"/>
</dbReference>
<evidence type="ECO:0000259" key="2">
    <source>
        <dbReference type="Pfam" id="PF14244"/>
    </source>
</evidence>